<organism evidence="2 3">
    <name type="scientific">Polyporus arcularius HHB13444</name>
    <dbReference type="NCBI Taxonomy" id="1314778"/>
    <lineage>
        <taxon>Eukaryota</taxon>
        <taxon>Fungi</taxon>
        <taxon>Dikarya</taxon>
        <taxon>Basidiomycota</taxon>
        <taxon>Agaricomycotina</taxon>
        <taxon>Agaricomycetes</taxon>
        <taxon>Polyporales</taxon>
        <taxon>Polyporaceae</taxon>
        <taxon>Polyporus</taxon>
    </lineage>
</organism>
<feature type="region of interest" description="Disordered" evidence="1">
    <location>
        <begin position="49"/>
        <end position="87"/>
    </location>
</feature>
<proteinExistence type="predicted"/>
<accession>A0A5C3NKP4</accession>
<name>A0A5C3NKP4_9APHY</name>
<protein>
    <submittedName>
        <fullName evidence="2">Uncharacterized protein</fullName>
    </submittedName>
</protein>
<dbReference type="AlphaFoldDB" id="A0A5C3NKP4"/>
<dbReference type="EMBL" id="ML213440">
    <property type="protein sequence ID" value="TFK77592.1"/>
    <property type="molecule type" value="Genomic_DNA"/>
</dbReference>
<dbReference type="InParanoid" id="A0A5C3NKP4"/>
<feature type="region of interest" description="Disordered" evidence="1">
    <location>
        <begin position="1"/>
        <end position="25"/>
    </location>
</feature>
<sequence>MTTTGNSFSQLGYDDEGRTASTPLLTPIHGKASARLAEGKNSILLKSAPSTVKTRKSQVSDVSQFASDKCTSQEEPSGDQFRGYQLP</sequence>
<keyword evidence="3" id="KW-1185">Reference proteome</keyword>
<feature type="compositionally biased region" description="Polar residues" evidence="1">
    <location>
        <begin position="1"/>
        <end position="10"/>
    </location>
</feature>
<reference evidence="2 3" key="1">
    <citation type="journal article" date="2019" name="Nat. Ecol. Evol.">
        <title>Megaphylogeny resolves global patterns of mushroom evolution.</title>
        <authorList>
            <person name="Varga T."/>
            <person name="Krizsan K."/>
            <person name="Foldi C."/>
            <person name="Dima B."/>
            <person name="Sanchez-Garcia M."/>
            <person name="Sanchez-Ramirez S."/>
            <person name="Szollosi G.J."/>
            <person name="Szarkandi J.G."/>
            <person name="Papp V."/>
            <person name="Albert L."/>
            <person name="Andreopoulos W."/>
            <person name="Angelini C."/>
            <person name="Antonin V."/>
            <person name="Barry K.W."/>
            <person name="Bougher N.L."/>
            <person name="Buchanan P."/>
            <person name="Buyck B."/>
            <person name="Bense V."/>
            <person name="Catcheside P."/>
            <person name="Chovatia M."/>
            <person name="Cooper J."/>
            <person name="Damon W."/>
            <person name="Desjardin D."/>
            <person name="Finy P."/>
            <person name="Geml J."/>
            <person name="Haridas S."/>
            <person name="Hughes K."/>
            <person name="Justo A."/>
            <person name="Karasinski D."/>
            <person name="Kautmanova I."/>
            <person name="Kiss B."/>
            <person name="Kocsube S."/>
            <person name="Kotiranta H."/>
            <person name="LaButti K.M."/>
            <person name="Lechner B.E."/>
            <person name="Liimatainen K."/>
            <person name="Lipzen A."/>
            <person name="Lukacs Z."/>
            <person name="Mihaltcheva S."/>
            <person name="Morgado L.N."/>
            <person name="Niskanen T."/>
            <person name="Noordeloos M.E."/>
            <person name="Ohm R.A."/>
            <person name="Ortiz-Santana B."/>
            <person name="Ovrebo C."/>
            <person name="Racz N."/>
            <person name="Riley R."/>
            <person name="Savchenko A."/>
            <person name="Shiryaev A."/>
            <person name="Soop K."/>
            <person name="Spirin V."/>
            <person name="Szebenyi C."/>
            <person name="Tomsovsky M."/>
            <person name="Tulloss R.E."/>
            <person name="Uehling J."/>
            <person name="Grigoriev I.V."/>
            <person name="Vagvolgyi C."/>
            <person name="Papp T."/>
            <person name="Martin F.M."/>
            <person name="Miettinen O."/>
            <person name="Hibbett D.S."/>
            <person name="Nagy L.G."/>
        </authorList>
    </citation>
    <scope>NUCLEOTIDE SEQUENCE [LARGE SCALE GENOMIC DNA]</scope>
    <source>
        <strain evidence="2 3">HHB13444</strain>
    </source>
</reference>
<gene>
    <name evidence="2" type="ORF">K466DRAFT_668678</name>
</gene>
<dbReference type="Proteomes" id="UP000308197">
    <property type="component" value="Unassembled WGS sequence"/>
</dbReference>
<evidence type="ECO:0000256" key="1">
    <source>
        <dbReference type="SAM" id="MobiDB-lite"/>
    </source>
</evidence>
<feature type="compositionally biased region" description="Polar residues" evidence="1">
    <location>
        <begin position="49"/>
        <end position="75"/>
    </location>
</feature>
<evidence type="ECO:0000313" key="3">
    <source>
        <dbReference type="Proteomes" id="UP000308197"/>
    </source>
</evidence>
<evidence type="ECO:0000313" key="2">
    <source>
        <dbReference type="EMBL" id="TFK77592.1"/>
    </source>
</evidence>